<gene>
    <name evidence="1" type="ORF">PoB_004707200</name>
</gene>
<keyword evidence="2" id="KW-1185">Reference proteome</keyword>
<dbReference type="AlphaFoldDB" id="A0AAV4BNN6"/>
<name>A0AAV4BNN6_9GAST</name>
<comment type="caution">
    <text evidence="1">The sequence shown here is derived from an EMBL/GenBank/DDBJ whole genome shotgun (WGS) entry which is preliminary data.</text>
</comment>
<proteinExistence type="predicted"/>
<dbReference type="EMBL" id="BLXT01005178">
    <property type="protein sequence ID" value="GFO20567.1"/>
    <property type="molecule type" value="Genomic_DNA"/>
</dbReference>
<reference evidence="1 2" key="1">
    <citation type="journal article" date="2021" name="Elife">
        <title>Chloroplast acquisition without the gene transfer in kleptoplastic sea slugs, Plakobranchus ocellatus.</title>
        <authorList>
            <person name="Maeda T."/>
            <person name="Takahashi S."/>
            <person name="Yoshida T."/>
            <person name="Shimamura S."/>
            <person name="Takaki Y."/>
            <person name="Nagai Y."/>
            <person name="Toyoda A."/>
            <person name="Suzuki Y."/>
            <person name="Arimoto A."/>
            <person name="Ishii H."/>
            <person name="Satoh N."/>
            <person name="Nishiyama T."/>
            <person name="Hasebe M."/>
            <person name="Maruyama T."/>
            <person name="Minagawa J."/>
            <person name="Obokata J."/>
            <person name="Shigenobu S."/>
        </authorList>
    </citation>
    <scope>NUCLEOTIDE SEQUENCE [LARGE SCALE GENOMIC DNA]</scope>
</reference>
<protein>
    <submittedName>
        <fullName evidence="1">Uncharacterized protein</fullName>
    </submittedName>
</protein>
<accession>A0AAV4BNN6</accession>
<dbReference type="Proteomes" id="UP000735302">
    <property type="component" value="Unassembled WGS sequence"/>
</dbReference>
<organism evidence="1 2">
    <name type="scientific">Plakobranchus ocellatus</name>
    <dbReference type="NCBI Taxonomy" id="259542"/>
    <lineage>
        <taxon>Eukaryota</taxon>
        <taxon>Metazoa</taxon>
        <taxon>Spiralia</taxon>
        <taxon>Lophotrochozoa</taxon>
        <taxon>Mollusca</taxon>
        <taxon>Gastropoda</taxon>
        <taxon>Heterobranchia</taxon>
        <taxon>Euthyneura</taxon>
        <taxon>Panpulmonata</taxon>
        <taxon>Sacoglossa</taxon>
        <taxon>Placobranchoidea</taxon>
        <taxon>Plakobranchidae</taxon>
        <taxon>Plakobranchus</taxon>
    </lineage>
</organism>
<evidence type="ECO:0000313" key="1">
    <source>
        <dbReference type="EMBL" id="GFO20567.1"/>
    </source>
</evidence>
<evidence type="ECO:0000313" key="2">
    <source>
        <dbReference type="Proteomes" id="UP000735302"/>
    </source>
</evidence>
<sequence length="527" mass="58825">MTSLSQGYGGTVSNLRHTAQSICVRGYRYLKYAPENAQANISSNIDDITEENVETPYMSIKDIFVKLTTGEVPVTDTHTGEQYRSARDFVMLNQDVNVSIPGRFLLWSAEMITSIGVPFSDVLDVIQNVSDSIHEGVYFVFSPPESHREIPRLCSVYNILDCSTDPSNIKVTMVNLTRACELLLGNTAGDLGQNVNDRSSVGDEPNFEEMVAETVVTDREEIVSTSSTRIFPASSTVSEKETVTTRQSSSNTQYMGERLCKHIIYQPMRIRKTPFMFSTLLKLDESGAISLTVSKGFSSWKSLRCVFEPTQQKYGGSKLFNSTSTCQVDVECTQGRIFVNEECLVPALVLLHASATHEASPTDFFRVLKNLIDFSGILNHPNMALWQDPSTCLTNSSTQSQLGNVKNEFFGTYHVLRSTFTNSTDKGIPLQRQLEETVALLELNNKTLTKPISTLRLCIFPRGKQGLGEPLSERIKSLGRLFPLAYQHIDKISVRAPPDGEPESLRSPHYRLRLVMYKNQPTHALAI</sequence>